<feature type="compositionally biased region" description="Polar residues" evidence="1">
    <location>
        <begin position="16"/>
        <end position="26"/>
    </location>
</feature>
<feature type="compositionally biased region" description="Basic residues" evidence="1">
    <location>
        <begin position="30"/>
        <end position="39"/>
    </location>
</feature>
<dbReference type="EMBL" id="JACGWO010000005">
    <property type="protein sequence ID" value="KAK4427178.1"/>
    <property type="molecule type" value="Genomic_DNA"/>
</dbReference>
<feature type="region of interest" description="Disordered" evidence="1">
    <location>
        <begin position="1"/>
        <end position="40"/>
    </location>
</feature>
<organism evidence="2 3">
    <name type="scientific">Sesamum alatum</name>
    <dbReference type="NCBI Taxonomy" id="300844"/>
    <lineage>
        <taxon>Eukaryota</taxon>
        <taxon>Viridiplantae</taxon>
        <taxon>Streptophyta</taxon>
        <taxon>Embryophyta</taxon>
        <taxon>Tracheophyta</taxon>
        <taxon>Spermatophyta</taxon>
        <taxon>Magnoliopsida</taxon>
        <taxon>eudicotyledons</taxon>
        <taxon>Gunneridae</taxon>
        <taxon>Pentapetalae</taxon>
        <taxon>asterids</taxon>
        <taxon>lamiids</taxon>
        <taxon>Lamiales</taxon>
        <taxon>Pedaliaceae</taxon>
        <taxon>Sesamum</taxon>
    </lineage>
</organism>
<reference evidence="2" key="1">
    <citation type="submission" date="2020-06" db="EMBL/GenBank/DDBJ databases">
        <authorList>
            <person name="Li T."/>
            <person name="Hu X."/>
            <person name="Zhang T."/>
            <person name="Song X."/>
            <person name="Zhang H."/>
            <person name="Dai N."/>
            <person name="Sheng W."/>
            <person name="Hou X."/>
            <person name="Wei L."/>
        </authorList>
    </citation>
    <scope>NUCLEOTIDE SEQUENCE</scope>
    <source>
        <strain evidence="2">3651</strain>
        <tissue evidence="2">Leaf</tissue>
    </source>
</reference>
<proteinExistence type="predicted"/>
<accession>A0AAE1YBP2</accession>
<evidence type="ECO:0000313" key="3">
    <source>
        <dbReference type="Proteomes" id="UP001293254"/>
    </source>
</evidence>
<evidence type="ECO:0000313" key="2">
    <source>
        <dbReference type="EMBL" id="KAK4427178.1"/>
    </source>
</evidence>
<evidence type="ECO:0000256" key="1">
    <source>
        <dbReference type="SAM" id="MobiDB-lite"/>
    </source>
</evidence>
<dbReference type="AlphaFoldDB" id="A0AAE1YBP2"/>
<protein>
    <submittedName>
        <fullName evidence="2">Uncharacterized protein</fullName>
    </submittedName>
</protein>
<gene>
    <name evidence="2" type="ORF">Salat_1486700</name>
</gene>
<comment type="caution">
    <text evidence="2">The sequence shown here is derived from an EMBL/GenBank/DDBJ whole genome shotgun (WGS) entry which is preliminary data.</text>
</comment>
<name>A0AAE1YBP2_9LAMI</name>
<keyword evidence="3" id="KW-1185">Reference proteome</keyword>
<sequence>MELQDMSEGFGDDTENNSVCQPSSACDPTRKRKGKKRKSLDHNDPVVKLLDTFCTNTDKRLGDIAKRIGYEYDVSNARKEVYAEVGKIAGLTMQQKLAISKQIVKNTEYLDLFFSLPDEEKFEFVQMML</sequence>
<dbReference type="Proteomes" id="UP001293254">
    <property type="component" value="Unassembled WGS sequence"/>
</dbReference>
<reference evidence="2" key="2">
    <citation type="journal article" date="2024" name="Plant">
        <title>Genomic evolution and insights into agronomic trait innovations of Sesamum species.</title>
        <authorList>
            <person name="Miao H."/>
            <person name="Wang L."/>
            <person name="Qu L."/>
            <person name="Liu H."/>
            <person name="Sun Y."/>
            <person name="Le M."/>
            <person name="Wang Q."/>
            <person name="Wei S."/>
            <person name="Zheng Y."/>
            <person name="Lin W."/>
            <person name="Duan Y."/>
            <person name="Cao H."/>
            <person name="Xiong S."/>
            <person name="Wang X."/>
            <person name="Wei L."/>
            <person name="Li C."/>
            <person name="Ma Q."/>
            <person name="Ju M."/>
            <person name="Zhao R."/>
            <person name="Li G."/>
            <person name="Mu C."/>
            <person name="Tian Q."/>
            <person name="Mei H."/>
            <person name="Zhang T."/>
            <person name="Gao T."/>
            <person name="Zhang H."/>
        </authorList>
    </citation>
    <scope>NUCLEOTIDE SEQUENCE</scope>
    <source>
        <strain evidence="2">3651</strain>
    </source>
</reference>